<accession>A0ABM8VB97</accession>
<dbReference type="PANTHER" id="PTHR43280">
    <property type="entry name" value="ARAC-FAMILY TRANSCRIPTIONAL REGULATOR"/>
    <property type="match status" value="1"/>
</dbReference>
<dbReference type="InterPro" id="IPR018060">
    <property type="entry name" value="HTH_AraC"/>
</dbReference>
<keyword evidence="4" id="KW-1185">Reference proteome</keyword>
<evidence type="ECO:0000313" key="3">
    <source>
        <dbReference type="EMBL" id="CAG7618833.1"/>
    </source>
</evidence>
<dbReference type="SMART" id="SM00342">
    <property type="entry name" value="HTH_ARAC"/>
    <property type="match status" value="1"/>
</dbReference>
<feature type="domain" description="HTH araC/xylS-type" evidence="2">
    <location>
        <begin position="202"/>
        <end position="300"/>
    </location>
</feature>
<dbReference type="InterPro" id="IPR003313">
    <property type="entry name" value="AraC-bd"/>
</dbReference>
<dbReference type="Proteomes" id="UP000730618">
    <property type="component" value="Unassembled WGS sequence"/>
</dbReference>
<dbReference type="PROSITE" id="PS01124">
    <property type="entry name" value="HTH_ARAC_FAMILY_2"/>
    <property type="match status" value="1"/>
</dbReference>
<reference evidence="3 4" key="1">
    <citation type="submission" date="2021-06" db="EMBL/GenBank/DDBJ databases">
        <authorList>
            <person name="Criscuolo A."/>
        </authorList>
    </citation>
    <scope>NUCLEOTIDE SEQUENCE [LARGE SCALE GENOMIC DNA]</scope>
    <source>
        <strain evidence="4">CIP 111802</strain>
    </source>
</reference>
<organism evidence="3 4">
    <name type="scientific">Paenibacillus allorhizosphaerae</name>
    <dbReference type="NCBI Taxonomy" id="2849866"/>
    <lineage>
        <taxon>Bacteria</taxon>
        <taxon>Bacillati</taxon>
        <taxon>Bacillota</taxon>
        <taxon>Bacilli</taxon>
        <taxon>Bacillales</taxon>
        <taxon>Paenibacillaceae</taxon>
        <taxon>Paenibacillus</taxon>
    </lineage>
</organism>
<gene>
    <name evidence="3" type="primary">rhaR_13</name>
    <name evidence="3" type="ORF">PAECIP111802_00557</name>
</gene>
<dbReference type="Pfam" id="PF02311">
    <property type="entry name" value="AraC_binding"/>
    <property type="match status" value="1"/>
</dbReference>
<proteinExistence type="predicted"/>
<evidence type="ECO:0000313" key="4">
    <source>
        <dbReference type="Proteomes" id="UP000730618"/>
    </source>
</evidence>
<name>A0ABM8VB97_9BACL</name>
<evidence type="ECO:0000256" key="1">
    <source>
        <dbReference type="ARBA" id="ARBA00023125"/>
    </source>
</evidence>
<protein>
    <submittedName>
        <fullName evidence="3">HTH-type transcriptional activator RhaR</fullName>
    </submittedName>
</protein>
<dbReference type="CDD" id="cd02208">
    <property type="entry name" value="cupin_RmlC-like"/>
    <property type="match status" value="1"/>
</dbReference>
<evidence type="ECO:0000259" key="2">
    <source>
        <dbReference type="PROSITE" id="PS01124"/>
    </source>
</evidence>
<keyword evidence="1" id="KW-0238">DNA-binding</keyword>
<dbReference type="EMBL" id="CAJVCE010000001">
    <property type="protein sequence ID" value="CAG7618833.1"/>
    <property type="molecule type" value="Genomic_DNA"/>
</dbReference>
<dbReference type="Pfam" id="PF12833">
    <property type="entry name" value="HTH_18"/>
    <property type="match status" value="1"/>
</dbReference>
<comment type="caution">
    <text evidence="3">The sequence shown here is derived from an EMBL/GenBank/DDBJ whole genome shotgun (WGS) entry which is preliminary data.</text>
</comment>
<sequence length="305" mass="34430">MFLSDYAIFEGDSCMFRWKESEARLRRHAFDLRGAGASFKVHYWGVSGRLLSNPYHKHSFFEICYVLNGEGTYQDQETVHLIGRGTWFCSRPGIYHQIVTEGLALLFVAFEVDESVTDQTIADGFRRMAQQEDIIVMERNGGEHPASLLWKSLLIPEDSVPPLTASALPHAAMALILSFLPLFGGMAPGNVKPPSSTSALLNQARLFIRDNLSEPLTLPIVASSLNISERHLSRLFSSGIHETFSSYLRRERVRQAAWWLKNSDCSIKEIADRTGFGSVHYFTRTFHSLMSITPAKYREQAHQGD</sequence>
<dbReference type="PANTHER" id="PTHR43280:SF28">
    <property type="entry name" value="HTH-TYPE TRANSCRIPTIONAL ACTIVATOR RHAS"/>
    <property type="match status" value="1"/>
</dbReference>